<evidence type="ECO:0000313" key="2">
    <source>
        <dbReference type="EMBL" id="KXU36655.1"/>
    </source>
</evidence>
<reference evidence="3" key="1">
    <citation type="submission" date="2016-02" db="EMBL/GenBank/DDBJ databases">
        <authorList>
            <person name="Sanders J.G."/>
            <person name="Lin J.Y."/>
            <person name="Wertz J.T."/>
            <person name="Russell J.A."/>
            <person name="Moreau C.S."/>
            <person name="Powell S."/>
        </authorList>
    </citation>
    <scope>NUCLEOTIDE SEQUENCE [LARGE SCALE GENOMIC DNA]</scope>
    <source>
        <strain evidence="3">CAG34</strain>
    </source>
</reference>
<dbReference type="EMBL" id="LSZQ01000029">
    <property type="protein sequence ID" value="KXU36655.1"/>
    <property type="molecule type" value="Genomic_DNA"/>
</dbReference>
<feature type="domain" description="MIP18 family-like" evidence="1">
    <location>
        <begin position="82"/>
        <end position="158"/>
    </location>
</feature>
<dbReference type="InterPro" id="IPR017776">
    <property type="entry name" value="FeS_assembly_SufT_put"/>
</dbReference>
<dbReference type="SUPFAM" id="SSF117916">
    <property type="entry name" value="Fe-S cluster assembly (FSCA) domain-like"/>
    <property type="match status" value="1"/>
</dbReference>
<name>A0A139SPW5_9BACT</name>
<gene>
    <name evidence="2" type="ORF">AXK11_03750</name>
</gene>
<dbReference type="Gene3D" id="3.30.300.130">
    <property type="entry name" value="Fe-S cluster assembly (FSCA)"/>
    <property type="match status" value="1"/>
</dbReference>
<protein>
    <submittedName>
        <fullName evidence="2">FeS assembly SUF system protein SufT</fullName>
    </submittedName>
</protein>
<dbReference type="Proteomes" id="UP000070058">
    <property type="component" value="Unassembled WGS sequence"/>
</dbReference>
<dbReference type="InterPro" id="IPR002744">
    <property type="entry name" value="MIP18-like"/>
</dbReference>
<dbReference type="AlphaFoldDB" id="A0A139SPW5"/>
<dbReference type="InterPro" id="IPR052339">
    <property type="entry name" value="Fe-S_Maturation_MIP18"/>
</dbReference>
<dbReference type="PANTHER" id="PTHR42831">
    <property type="entry name" value="FE-S PROTEIN MATURATION AUXILIARY FACTOR YITW"/>
    <property type="match status" value="1"/>
</dbReference>
<organism evidence="2 3">
    <name type="scientific">Cephaloticoccus primus</name>
    <dbReference type="NCBI Taxonomy" id="1548207"/>
    <lineage>
        <taxon>Bacteria</taxon>
        <taxon>Pseudomonadati</taxon>
        <taxon>Verrucomicrobiota</taxon>
        <taxon>Opitutia</taxon>
        <taxon>Opitutales</taxon>
        <taxon>Opitutaceae</taxon>
        <taxon>Cephaloticoccus</taxon>
    </lineage>
</organism>
<accession>A0A139SPW5</accession>
<evidence type="ECO:0000313" key="3">
    <source>
        <dbReference type="Proteomes" id="UP000070058"/>
    </source>
</evidence>
<evidence type="ECO:0000259" key="1">
    <source>
        <dbReference type="Pfam" id="PF01883"/>
    </source>
</evidence>
<dbReference type="InterPro" id="IPR034904">
    <property type="entry name" value="FSCA_dom_sf"/>
</dbReference>
<keyword evidence="3" id="KW-1185">Reference proteome</keyword>
<dbReference type="NCBIfam" id="TIGR03406">
    <property type="entry name" value="FeS_long_SufT"/>
    <property type="match status" value="1"/>
</dbReference>
<dbReference type="Pfam" id="PF01883">
    <property type="entry name" value="FeS_assembly_P"/>
    <property type="match status" value="1"/>
</dbReference>
<dbReference type="OrthoDB" id="9805360at2"/>
<dbReference type="STRING" id="1548207.AXK11_03750"/>
<dbReference type="PANTHER" id="PTHR42831:SF1">
    <property type="entry name" value="FE-S PROTEIN MATURATION AUXILIARY FACTOR YITW"/>
    <property type="match status" value="1"/>
</dbReference>
<dbReference type="RefSeq" id="WP_068629374.1">
    <property type="nucleotide sequence ID" value="NZ_LSZQ01000029.1"/>
</dbReference>
<comment type="caution">
    <text evidence="2">The sequence shown here is derived from an EMBL/GenBank/DDBJ whole genome shotgun (WGS) entry which is preliminary data.</text>
</comment>
<proteinExistence type="predicted"/>
<sequence length="181" mass="19342">MEHILKRDVQATRIPSGEAVTLPIGSELQITQTLGGNITVRLDSGLFRIAAADADALSDYVPEPGAASADTPSADTASFSADAVWAALRGCFDPEIPVNIVDLGLVYDLSIEKTENGQHRVEVKMTLTAPGCGMGPVIAEDARRLIAALPTVEDVKVHIVWDPIWTPQMISDQGRKKLGLE</sequence>